<evidence type="ECO:0000313" key="7">
    <source>
        <dbReference type="Proteomes" id="UP000595349"/>
    </source>
</evidence>
<organism evidence="6 7">
    <name type="scientific">Salicibibacter cibi</name>
    <dbReference type="NCBI Taxonomy" id="2743001"/>
    <lineage>
        <taxon>Bacteria</taxon>
        <taxon>Bacillati</taxon>
        <taxon>Bacillota</taxon>
        <taxon>Bacilli</taxon>
        <taxon>Bacillales</taxon>
        <taxon>Bacillaceae</taxon>
        <taxon>Salicibibacter</taxon>
    </lineage>
</organism>
<dbReference type="SMART" id="SM00382">
    <property type="entry name" value="AAA"/>
    <property type="match status" value="1"/>
</dbReference>
<dbReference type="EMBL" id="CP054706">
    <property type="protein sequence ID" value="QQK79912.1"/>
    <property type="molecule type" value="Genomic_DNA"/>
</dbReference>
<dbReference type="KEGG" id="scib:HUG20_08455"/>
<dbReference type="SUPFAM" id="SSF52540">
    <property type="entry name" value="P-loop containing nucleoside triphosphate hydrolases"/>
    <property type="match status" value="1"/>
</dbReference>
<dbReference type="Gene3D" id="3.40.50.300">
    <property type="entry name" value="P-loop containing nucleotide triphosphate hydrolases"/>
    <property type="match status" value="1"/>
</dbReference>
<dbReference type="InterPro" id="IPR003593">
    <property type="entry name" value="AAA+_ATPase"/>
</dbReference>
<dbReference type="PANTHER" id="PTHR43335:SF4">
    <property type="entry name" value="ABC TRANSPORTER, ATP-BINDING PROTEIN"/>
    <property type="match status" value="1"/>
</dbReference>
<evidence type="ECO:0000256" key="1">
    <source>
        <dbReference type="ARBA" id="ARBA00005417"/>
    </source>
</evidence>
<comment type="similarity">
    <text evidence="1">Belongs to the ABC transporter superfamily.</text>
</comment>
<keyword evidence="3" id="KW-0547">Nucleotide-binding</keyword>
<dbReference type="PROSITE" id="PS00211">
    <property type="entry name" value="ABC_TRANSPORTER_1"/>
    <property type="match status" value="1"/>
</dbReference>
<dbReference type="GO" id="GO:0005524">
    <property type="term" value="F:ATP binding"/>
    <property type="evidence" value="ECO:0007669"/>
    <property type="project" value="UniProtKB-KW"/>
</dbReference>
<evidence type="ECO:0000259" key="5">
    <source>
        <dbReference type="PROSITE" id="PS50893"/>
    </source>
</evidence>
<keyword evidence="7" id="KW-1185">Reference proteome</keyword>
<dbReference type="GO" id="GO:0016887">
    <property type="term" value="F:ATP hydrolysis activity"/>
    <property type="evidence" value="ECO:0007669"/>
    <property type="project" value="InterPro"/>
</dbReference>
<keyword evidence="2" id="KW-0813">Transport</keyword>
<accession>A0A7T6ZAM0</accession>
<evidence type="ECO:0000256" key="4">
    <source>
        <dbReference type="ARBA" id="ARBA00022840"/>
    </source>
</evidence>
<dbReference type="Pfam" id="PF00005">
    <property type="entry name" value="ABC_tran"/>
    <property type="match status" value="1"/>
</dbReference>
<protein>
    <submittedName>
        <fullName evidence="6">ABC transporter ATP-binding protein</fullName>
    </submittedName>
</protein>
<name>A0A7T6ZAM0_9BACI</name>
<reference evidence="6 7" key="1">
    <citation type="submission" date="2020-06" db="EMBL/GenBank/DDBJ databases">
        <title>Genomic analysis of Salicibibacter sp. NKC21-4.</title>
        <authorList>
            <person name="Oh Y.J."/>
        </authorList>
    </citation>
    <scope>NUCLEOTIDE SEQUENCE [LARGE SCALE GENOMIC DNA]</scope>
    <source>
        <strain evidence="6 7">NKC21-4</strain>
    </source>
</reference>
<dbReference type="PROSITE" id="PS50893">
    <property type="entry name" value="ABC_TRANSPORTER_2"/>
    <property type="match status" value="1"/>
</dbReference>
<feature type="domain" description="ABC transporter" evidence="5">
    <location>
        <begin position="6"/>
        <end position="233"/>
    </location>
</feature>
<dbReference type="Proteomes" id="UP000595349">
    <property type="component" value="Chromosome"/>
</dbReference>
<dbReference type="InterPro" id="IPR027417">
    <property type="entry name" value="P-loop_NTPase"/>
</dbReference>
<dbReference type="RefSeq" id="WP_200090090.1">
    <property type="nucleotide sequence ID" value="NZ_CP054706.1"/>
</dbReference>
<evidence type="ECO:0000256" key="3">
    <source>
        <dbReference type="ARBA" id="ARBA00022741"/>
    </source>
</evidence>
<dbReference type="InterPro" id="IPR017871">
    <property type="entry name" value="ABC_transporter-like_CS"/>
</dbReference>
<evidence type="ECO:0000256" key="2">
    <source>
        <dbReference type="ARBA" id="ARBA00022448"/>
    </source>
</evidence>
<keyword evidence="4 6" id="KW-0067">ATP-binding</keyword>
<dbReference type="AlphaFoldDB" id="A0A7T6ZAM0"/>
<dbReference type="PANTHER" id="PTHR43335">
    <property type="entry name" value="ABC TRANSPORTER, ATP-BINDING PROTEIN"/>
    <property type="match status" value="1"/>
</dbReference>
<proteinExistence type="inferred from homology"/>
<evidence type="ECO:0000313" key="6">
    <source>
        <dbReference type="EMBL" id="QQK79912.1"/>
    </source>
</evidence>
<sequence length="301" mass="34029">MKENNIEILNVNKKIGKKHLVKELNFNVSGGEVFGFIGPNGAGKTTAIRMMVGLINISSGDVRICGHSIITNKKEALKNIGAIVEKPEMYPFMTGYQNLKFFAEISGGTFKNIQEMIDIVGLHDSINDKVSTYSLGMKQRLGIAQAMLHDPKVLIFDEPTNGLDPVGIREIRQYIRRIAIEKKKAIIVSSHLMSEIELICDRIGIIKNSDLLAVENVNKTSEKMYNIKTVQLQSALNCLRQNQYNSMIKNEQLFIQCDYKEIPEVIRLLVNHQIDIYGFEEKSHNLEDRYLELTARTGKGK</sequence>
<gene>
    <name evidence="6" type="ORF">HUG20_08455</name>
</gene>
<dbReference type="InterPro" id="IPR003439">
    <property type="entry name" value="ABC_transporter-like_ATP-bd"/>
</dbReference>